<proteinExistence type="predicted"/>
<dbReference type="Proteomes" id="UP000248688">
    <property type="component" value="Chromosome"/>
</dbReference>
<evidence type="ECO:0000313" key="3">
    <source>
        <dbReference type="Proteomes" id="UP000248688"/>
    </source>
</evidence>
<dbReference type="RefSeq" id="WP_112783095.1">
    <property type="nucleotide sequence ID" value="NZ_CP030041.1"/>
</dbReference>
<dbReference type="Pfam" id="PF02698">
    <property type="entry name" value="DUF218"/>
    <property type="match status" value="1"/>
</dbReference>
<dbReference type="AlphaFoldDB" id="A0A2Z4IG79"/>
<keyword evidence="3" id="KW-1185">Reference proteome</keyword>
<gene>
    <name evidence="2" type="ORF">DN752_05925</name>
</gene>
<evidence type="ECO:0000259" key="1">
    <source>
        <dbReference type="Pfam" id="PF02698"/>
    </source>
</evidence>
<feature type="domain" description="DUF218" evidence="1">
    <location>
        <begin position="275"/>
        <end position="364"/>
    </location>
</feature>
<sequence>MKTSGIIVLLFLLSHYGWTQTGPDRSYQPIKGASYTQSKNVYLLSLIEALPEVRRIIESDTVLSKVSSSKISELAATLEDCGRDGACYPRPMPFTPEEMETIAGRLEKLAQNHPELLDLVAGHLVPSGMYQQQASSDPVEYLANAWRLDASTINHIIGVYAMGKAPNYPNIDSLGMDLGKYSYKANIQGLNELTYAQYQKSELFFEPSLGYAMDALAMARMERAGDFEPMTKHENEAAFRQAKRTKWEVYEYPLILIPGAGTDNYLDSISSGGVLRCKLAALEFEKGRAPFIMVSGGYVHPYKVQKNEAVEMKRYLRKLGVPESAIIIEPHARHTTTNMRNAARIMFRYGFPMDRPSVTVTTPAQSHFIENMLERCMRELGYHTYTNGKRISNTILEFNPSIMSLQIDRDEPLDP</sequence>
<dbReference type="OrthoDB" id="1092058at2"/>
<reference evidence="2 3" key="1">
    <citation type="submission" date="2018-06" db="EMBL/GenBank/DDBJ databases">
        <title>Echinicola strongylocentroti sp. nov., isolated from a sea urchin Strongylocentrotus intermedius.</title>
        <authorList>
            <person name="Bae S.S."/>
        </authorList>
    </citation>
    <scope>NUCLEOTIDE SEQUENCE [LARGE SCALE GENOMIC DNA]</scope>
    <source>
        <strain evidence="2 3">MEBiC08714</strain>
    </source>
</reference>
<dbReference type="InterPro" id="IPR014729">
    <property type="entry name" value="Rossmann-like_a/b/a_fold"/>
</dbReference>
<dbReference type="InterPro" id="IPR003848">
    <property type="entry name" value="DUF218"/>
</dbReference>
<name>A0A2Z4IG79_9BACT</name>
<evidence type="ECO:0000313" key="2">
    <source>
        <dbReference type="EMBL" id="AWW29697.1"/>
    </source>
</evidence>
<dbReference type="KEGG" id="est:DN752_05925"/>
<dbReference type="CDD" id="cd06259">
    <property type="entry name" value="YdcF-like"/>
    <property type="match status" value="1"/>
</dbReference>
<organism evidence="2 3">
    <name type="scientific">Echinicola strongylocentroti</name>
    <dbReference type="NCBI Taxonomy" id="1795355"/>
    <lineage>
        <taxon>Bacteria</taxon>
        <taxon>Pseudomonadati</taxon>
        <taxon>Bacteroidota</taxon>
        <taxon>Cytophagia</taxon>
        <taxon>Cytophagales</taxon>
        <taxon>Cyclobacteriaceae</taxon>
        <taxon>Echinicola</taxon>
    </lineage>
</organism>
<dbReference type="EMBL" id="CP030041">
    <property type="protein sequence ID" value="AWW29697.1"/>
    <property type="molecule type" value="Genomic_DNA"/>
</dbReference>
<dbReference type="Gene3D" id="3.40.50.620">
    <property type="entry name" value="HUPs"/>
    <property type="match status" value="1"/>
</dbReference>
<accession>A0A2Z4IG79</accession>
<protein>
    <submittedName>
        <fullName evidence="2">YdcF family protein</fullName>
    </submittedName>
</protein>